<evidence type="ECO:0000256" key="2">
    <source>
        <dbReference type="ARBA" id="ARBA00022695"/>
    </source>
</evidence>
<dbReference type="eggNOG" id="COG1211">
    <property type="taxonomic scope" value="Bacteria"/>
</dbReference>
<dbReference type="InterPro" id="IPR029044">
    <property type="entry name" value="Nucleotide-diphossugar_trans"/>
</dbReference>
<keyword evidence="6" id="KW-1185">Reference proteome</keyword>
<evidence type="ECO:0000256" key="3">
    <source>
        <dbReference type="ARBA" id="ARBA00023229"/>
    </source>
</evidence>
<dbReference type="CDD" id="cd02516">
    <property type="entry name" value="CDP-ME_synthetase"/>
    <property type="match status" value="1"/>
</dbReference>
<dbReference type="RefSeq" id="WP_008517608.1">
    <property type="nucleotide sequence ID" value="NZ_ACJM01000012.1"/>
</dbReference>
<dbReference type="GO" id="GO:0050518">
    <property type="term" value="F:2-C-methyl-D-erythritol 4-phosphate cytidylyltransferase activity"/>
    <property type="evidence" value="ECO:0007669"/>
    <property type="project" value="UniProtKB-UniRule"/>
</dbReference>
<accession>C0GIM2</accession>
<gene>
    <name evidence="4" type="primary">ispD</name>
    <name evidence="5" type="ORF">DealDRAFT_2331</name>
</gene>
<dbReference type="STRING" id="555088.DealDRAFT_2331"/>
<sequence>MKAVAIIPAAGQGRRMGKDINKQYLQVLGKPVLSHTLAAVFAADCFTQVIVVVTPGEEEIFRRDVLLSCFSGKDISVVTGGKERQDSVFNALQSVEEDTDYISIHDGARPLIRPELFRRSLEAAKNCGAVIAAVPVKDTIKMVDSEKKVAGTPERQKLWSVQTPQVFRRDWLLDAYQRARRDGYSATDDAALLEHYGYPVHVLEGDYENIKVTTPEDLILAEALLGRREVCE</sequence>
<dbReference type="HAMAP" id="MF_00108">
    <property type="entry name" value="IspD"/>
    <property type="match status" value="1"/>
</dbReference>
<dbReference type="InterPro" id="IPR001228">
    <property type="entry name" value="IspD"/>
</dbReference>
<dbReference type="InterPro" id="IPR050088">
    <property type="entry name" value="IspD/TarI_cytidylyltransf_bact"/>
</dbReference>
<dbReference type="FunFam" id="3.90.550.10:FF:000003">
    <property type="entry name" value="2-C-methyl-D-erythritol 4-phosphate cytidylyltransferase"/>
    <property type="match status" value="1"/>
</dbReference>
<feature type="site" description="Positions MEP for the nucleophilic attack" evidence="4">
    <location>
        <position position="211"/>
    </location>
</feature>
<dbReference type="PANTHER" id="PTHR32125">
    <property type="entry name" value="2-C-METHYL-D-ERYTHRITOL 4-PHOSPHATE CYTIDYLYLTRANSFERASE, CHLOROPLASTIC"/>
    <property type="match status" value="1"/>
</dbReference>
<dbReference type="OrthoDB" id="9806837at2"/>
<comment type="catalytic activity">
    <reaction evidence="4">
        <text>2-C-methyl-D-erythritol 4-phosphate + CTP + H(+) = 4-CDP-2-C-methyl-D-erythritol + diphosphate</text>
        <dbReference type="Rhea" id="RHEA:13429"/>
        <dbReference type="ChEBI" id="CHEBI:15378"/>
        <dbReference type="ChEBI" id="CHEBI:33019"/>
        <dbReference type="ChEBI" id="CHEBI:37563"/>
        <dbReference type="ChEBI" id="CHEBI:57823"/>
        <dbReference type="ChEBI" id="CHEBI:58262"/>
        <dbReference type="EC" id="2.7.7.60"/>
    </reaction>
</comment>
<dbReference type="NCBIfam" id="TIGR00453">
    <property type="entry name" value="ispD"/>
    <property type="match status" value="1"/>
</dbReference>
<keyword evidence="2 4" id="KW-0548">Nucleotidyltransferase</keyword>
<keyword evidence="1 4" id="KW-0808">Transferase</keyword>
<dbReference type="PANTHER" id="PTHR32125:SF4">
    <property type="entry name" value="2-C-METHYL-D-ERYTHRITOL 4-PHOSPHATE CYTIDYLYLTRANSFERASE, CHLOROPLASTIC"/>
    <property type="match status" value="1"/>
</dbReference>
<comment type="pathway">
    <text evidence="4">Isoprenoid biosynthesis; isopentenyl diphosphate biosynthesis via DXP pathway; isopentenyl diphosphate from 1-deoxy-D-xylulose 5-phosphate: step 2/6.</text>
</comment>
<keyword evidence="3 4" id="KW-0414">Isoprene biosynthesis</keyword>
<reference evidence="5 6" key="1">
    <citation type="submission" date="2009-02" db="EMBL/GenBank/DDBJ databases">
        <title>Sequencing of the draft genome and assembly of Dethiobacter alkaliphilus AHT 1.</title>
        <authorList>
            <consortium name="US DOE Joint Genome Institute (JGI-PGF)"/>
            <person name="Lucas S."/>
            <person name="Copeland A."/>
            <person name="Lapidus A."/>
            <person name="Glavina del Rio T."/>
            <person name="Dalin E."/>
            <person name="Tice H."/>
            <person name="Bruce D."/>
            <person name="Goodwin L."/>
            <person name="Pitluck S."/>
            <person name="Larimer F."/>
            <person name="Land M.L."/>
            <person name="Hauser L."/>
            <person name="Muyzer G."/>
        </authorList>
    </citation>
    <scope>NUCLEOTIDE SEQUENCE [LARGE SCALE GENOMIC DNA]</scope>
    <source>
        <strain evidence="5 6">AHT 1</strain>
    </source>
</reference>
<comment type="caution">
    <text evidence="5">The sequence shown here is derived from an EMBL/GenBank/DDBJ whole genome shotgun (WGS) entry which is preliminary data.</text>
</comment>
<dbReference type="InterPro" id="IPR034683">
    <property type="entry name" value="IspD/TarI"/>
</dbReference>
<comment type="similarity">
    <text evidence="4">Belongs to the IspD/TarI cytidylyltransferase family. IspD subfamily.</text>
</comment>
<evidence type="ECO:0000256" key="1">
    <source>
        <dbReference type="ARBA" id="ARBA00022679"/>
    </source>
</evidence>
<comment type="function">
    <text evidence="4">Catalyzes the formation of 4-diphosphocytidyl-2-C-methyl-D-erythritol from CTP and 2-C-methyl-D-erythritol 4-phosphate (MEP).</text>
</comment>
<dbReference type="Proteomes" id="UP000006443">
    <property type="component" value="Unassembled WGS sequence"/>
</dbReference>
<dbReference type="UniPathway" id="UPA00056">
    <property type="reaction ID" value="UER00093"/>
</dbReference>
<dbReference type="SUPFAM" id="SSF53448">
    <property type="entry name" value="Nucleotide-diphospho-sugar transferases"/>
    <property type="match status" value="1"/>
</dbReference>
<evidence type="ECO:0000313" key="5">
    <source>
        <dbReference type="EMBL" id="EEG76883.1"/>
    </source>
</evidence>
<organism evidence="5 6">
    <name type="scientific">Dethiobacter alkaliphilus AHT 1</name>
    <dbReference type="NCBI Taxonomy" id="555088"/>
    <lineage>
        <taxon>Bacteria</taxon>
        <taxon>Bacillati</taxon>
        <taxon>Bacillota</taxon>
        <taxon>Dethiobacteria</taxon>
        <taxon>Dethiobacterales</taxon>
        <taxon>Dethiobacteraceae</taxon>
        <taxon>Dethiobacter</taxon>
    </lineage>
</organism>
<dbReference type="EMBL" id="ACJM01000012">
    <property type="protein sequence ID" value="EEG76883.1"/>
    <property type="molecule type" value="Genomic_DNA"/>
</dbReference>
<dbReference type="GO" id="GO:0019288">
    <property type="term" value="P:isopentenyl diphosphate biosynthetic process, methylerythritol 4-phosphate pathway"/>
    <property type="evidence" value="ECO:0007669"/>
    <property type="project" value="UniProtKB-UniRule"/>
</dbReference>
<proteinExistence type="inferred from homology"/>
<dbReference type="Pfam" id="PF01128">
    <property type="entry name" value="IspD"/>
    <property type="match status" value="1"/>
</dbReference>
<dbReference type="Gene3D" id="3.90.550.10">
    <property type="entry name" value="Spore Coat Polysaccharide Biosynthesis Protein SpsA, Chain A"/>
    <property type="match status" value="1"/>
</dbReference>
<protein>
    <recommendedName>
        <fullName evidence="4">2-C-methyl-D-erythritol 4-phosphate cytidylyltransferase</fullName>
        <ecNumber evidence="4">2.7.7.60</ecNumber>
    </recommendedName>
    <alternativeName>
        <fullName evidence="4">4-diphosphocytidyl-2C-methyl-D-erythritol synthase</fullName>
    </alternativeName>
    <alternativeName>
        <fullName evidence="4">MEP cytidylyltransferase</fullName>
        <shortName evidence="4">MCT</shortName>
    </alternativeName>
</protein>
<name>C0GIM2_DETAL</name>
<evidence type="ECO:0000313" key="6">
    <source>
        <dbReference type="Proteomes" id="UP000006443"/>
    </source>
</evidence>
<dbReference type="AlphaFoldDB" id="C0GIM2"/>
<evidence type="ECO:0000256" key="4">
    <source>
        <dbReference type="HAMAP-Rule" id="MF_00108"/>
    </source>
</evidence>
<dbReference type="EC" id="2.7.7.60" evidence="4"/>
<feature type="site" description="Transition state stabilizer" evidence="4">
    <location>
        <position position="22"/>
    </location>
</feature>
<feature type="site" description="Transition state stabilizer" evidence="4">
    <location>
        <position position="15"/>
    </location>
</feature>
<feature type="site" description="Positions MEP for the nucleophilic attack" evidence="4">
    <location>
        <position position="155"/>
    </location>
</feature>